<accession>A0A1H3W174</accession>
<keyword evidence="3" id="KW-1185">Reference proteome</keyword>
<dbReference type="OrthoDB" id="165966at2"/>
<dbReference type="RefSeq" id="WP_093041449.1">
    <property type="nucleotide sequence ID" value="NZ_FNQR01000001.1"/>
</dbReference>
<sequence length="130" mass="14943">MDNIVRTRTRVIQGMFALLAMLFFVCIIIQVLLAGAGLFVEYSMWETHSTFIHVFEFIPLLLLILSFFGSMPKWLRWQSAGLYIMIVLQYITVTFADSLPYLAVLHPVIALILFWRSLVTVMTAVKLVRA</sequence>
<keyword evidence="1" id="KW-1133">Transmembrane helix</keyword>
<name>A0A1H3W174_9BACI</name>
<feature type="transmembrane region" description="Helical" evidence="1">
    <location>
        <begin position="16"/>
        <end position="39"/>
    </location>
</feature>
<keyword evidence="1" id="KW-0812">Transmembrane</keyword>
<evidence type="ECO:0000313" key="3">
    <source>
        <dbReference type="Proteomes" id="UP000198584"/>
    </source>
</evidence>
<dbReference type="Proteomes" id="UP000198584">
    <property type="component" value="Unassembled WGS sequence"/>
</dbReference>
<organism evidence="2 3">
    <name type="scientific">Thalassobacillus cyri</name>
    <dbReference type="NCBI Taxonomy" id="571932"/>
    <lineage>
        <taxon>Bacteria</taxon>
        <taxon>Bacillati</taxon>
        <taxon>Bacillota</taxon>
        <taxon>Bacilli</taxon>
        <taxon>Bacillales</taxon>
        <taxon>Bacillaceae</taxon>
        <taxon>Thalassobacillus</taxon>
    </lineage>
</organism>
<evidence type="ECO:0000313" key="2">
    <source>
        <dbReference type="EMBL" id="SDZ80813.1"/>
    </source>
</evidence>
<evidence type="ECO:0000256" key="1">
    <source>
        <dbReference type="SAM" id="Phobius"/>
    </source>
</evidence>
<feature type="transmembrane region" description="Helical" evidence="1">
    <location>
        <begin position="108"/>
        <end position="128"/>
    </location>
</feature>
<feature type="transmembrane region" description="Helical" evidence="1">
    <location>
        <begin position="51"/>
        <end position="68"/>
    </location>
</feature>
<dbReference type="InterPro" id="IPR046192">
    <property type="entry name" value="DUF6220"/>
</dbReference>
<gene>
    <name evidence="2" type="ORF">SAMN05421743_101279</name>
</gene>
<proteinExistence type="predicted"/>
<dbReference type="AlphaFoldDB" id="A0A1H3W174"/>
<feature type="transmembrane region" description="Helical" evidence="1">
    <location>
        <begin position="80"/>
        <end position="102"/>
    </location>
</feature>
<protein>
    <submittedName>
        <fullName evidence="2">Uncharacterized protein</fullName>
    </submittedName>
</protein>
<dbReference type="EMBL" id="FNQR01000001">
    <property type="protein sequence ID" value="SDZ80813.1"/>
    <property type="molecule type" value="Genomic_DNA"/>
</dbReference>
<dbReference type="Pfam" id="PF19728">
    <property type="entry name" value="DUF6220"/>
    <property type="match status" value="1"/>
</dbReference>
<dbReference type="STRING" id="571932.SAMN05421743_101279"/>
<keyword evidence="1" id="KW-0472">Membrane</keyword>
<reference evidence="2 3" key="1">
    <citation type="submission" date="2016-10" db="EMBL/GenBank/DDBJ databases">
        <authorList>
            <person name="de Groot N.N."/>
        </authorList>
    </citation>
    <scope>NUCLEOTIDE SEQUENCE [LARGE SCALE GENOMIC DNA]</scope>
    <source>
        <strain evidence="2 3">CCM7597</strain>
    </source>
</reference>